<dbReference type="AlphaFoldDB" id="A0A369JCF1"/>
<comment type="caution">
    <text evidence="1">The sequence shown here is derived from an EMBL/GenBank/DDBJ whole genome shotgun (WGS) entry which is preliminary data.</text>
</comment>
<reference evidence="1" key="1">
    <citation type="submission" date="2018-04" db="EMBL/GenBank/DDBJ databases">
        <title>Whole genome sequencing of Hypsizygus marmoreus.</title>
        <authorList>
            <person name="Choi I.-G."/>
            <person name="Min B."/>
            <person name="Kim J.-G."/>
            <person name="Kim S."/>
            <person name="Oh Y.-L."/>
            <person name="Kong W.-S."/>
            <person name="Park H."/>
            <person name="Jeong J."/>
            <person name="Song E.-S."/>
        </authorList>
    </citation>
    <scope>NUCLEOTIDE SEQUENCE [LARGE SCALE GENOMIC DNA]</scope>
    <source>
        <strain evidence="1">51987-8</strain>
    </source>
</reference>
<organism evidence="1 2">
    <name type="scientific">Hypsizygus marmoreus</name>
    <name type="common">White beech mushroom</name>
    <name type="synonym">Agaricus marmoreus</name>
    <dbReference type="NCBI Taxonomy" id="39966"/>
    <lineage>
        <taxon>Eukaryota</taxon>
        <taxon>Fungi</taxon>
        <taxon>Dikarya</taxon>
        <taxon>Basidiomycota</taxon>
        <taxon>Agaricomycotina</taxon>
        <taxon>Agaricomycetes</taxon>
        <taxon>Agaricomycetidae</taxon>
        <taxon>Agaricales</taxon>
        <taxon>Tricholomatineae</taxon>
        <taxon>Lyophyllaceae</taxon>
        <taxon>Hypsizygus</taxon>
    </lineage>
</organism>
<dbReference type="OrthoDB" id="3048003at2759"/>
<evidence type="ECO:0000313" key="2">
    <source>
        <dbReference type="Proteomes" id="UP000076154"/>
    </source>
</evidence>
<dbReference type="EMBL" id="LUEZ02000113">
    <property type="protein sequence ID" value="RDB17104.1"/>
    <property type="molecule type" value="Genomic_DNA"/>
</dbReference>
<keyword evidence="2" id="KW-1185">Reference proteome</keyword>
<dbReference type="InParanoid" id="A0A369JCF1"/>
<sequence length="138" mass="15648">MSHPYSGAASYIYANELISTSGDFLNERNKGPYAHLKSLLPMHSVDSLPAPWPPRDAVDAVHLSELRLDVWGDDGDASTSHVPQTTRTAVWRQAMNVKIRKLLMRVRSSFRTIKFPSWTRARSRPNLSVVHSRFSLNF</sequence>
<protein>
    <submittedName>
        <fullName evidence="1">Uncharacterized protein</fullName>
    </submittedName>
</protein>
<gene>
    <name evidence="1" type="ORF">Hypma_001900</name>
</gene>
<dbReference type="Proteomes" id="UP000076154">
    <property type="component" value="Unassembled WGS sequence"/>
</dbReference>
<name>A0A369JCF1_HYPMA</name>
<evidence type="ECO:0000313" key="1">
    <source>
        <dbReference type="EMBL" id="RDB17104.1"/>
    </source>
</evidence>
<proteinExistence type="predicted"/>
<accession>A0A369JCF1</accession>